<dbReference type="Pfam" id="PF12804">
    <property type="entry name" value="NTP_transf_3"/>
    <property type="match status" value="1"/>
</dbReference>
<reference evidence="2" key="1">
    <citation type="journal article" date="2014" name="Front. Microbiol.">
        <title>High frequency of phylogenetically diverse reductive dehalogenase-homologous genes in deep subseafloor sedimentary metagenomes.</title>
        <authorList>
            <person name="Kawai M."/>
            <person name="Futagami T."/>
            <person name="Toyoda A."/>
            <person name="Takaki Y."/>
            <person name="Nishi S."/>
            <person name="Hori S."/>
            <person name="Arai W."/>
            <person name="Tsubouchi T."/>
            <person name="Morono Y."/>
            <person name="Uchiyama I."/>
            <person name="Ito T."/>
            <person name="Fujiyama A."/>
            <person name="Inagaki F."/>
            <person name="Takami H."/>
        </authorList>
    </citation>
    <scope>NUCLEOTIDE SEQUENCE</scope>
    <source>
        <strain evidence="2">Expedition CK06-06</strain>
    </source>
</reference>
<dbReference type="EMBL" id="BARS01031774">
    <property type="protein sequence ID" value="GAG21941.1"/>
    <property type="molecule type" value="Genomic_DNA"/>
</dbReference>
<feature type="non-terminal residue" evidence="2">
    <location>
        <position position="95"/>
    </location>
</feature>
<protein>
    <recommendedName>
        <fullName evidence="1">MobA-like NTP transferase domain-containing protein</fullName>
    </recommendedName>
</protein>
<organism evidence="2">
    <name type="scientific">marine sediment metagenome</name>
    <dbReference type="NCBI Taxonomy" id="412755"/>
    <lineage>
        <taxon>unclassified sequences</taxon>
        <taxon>metagenomes</taxon>
        <taxon>ecological metagenomes</taxon>
    </lineage>
</organism>
<dbReference type="SUPFAM" id="SSF53448">
    <property type="entry name" value="Nucleotide-diphospho-sugar transferases"/>
    <property type="match status" value="1"/>
</dbReference>
<dbReference type="AlphaFoldDB" id="X0XAH3"/>
<feature type="domain" description="MobA-like NTP transferase" evidence="1">
    <location>
        <begin position="10"/>
        <end position="81"/>
    </location>
</feature>
<evidence type="ECO:0000313" key="2">
    <source>
        <dbReference type="EMBL" id="GAG21941.1"/>
    </source>
</evidence>
<comment type="caution">
    <text evidence="2">The sequence shown here is derived from an EMBL/GenBank/DDBJ whole genome shotgun (WGS) entry which is preliminary data.</text>
</comment>
<sequence length="95" mass="9704">MNASSPDVGAIVVAAGSSTRMGDPSTGSGQAADKLFVPVAGRPLLAHVLAPVQECPLIHRIVLVVSSANLQRGRDLVAQHGLDKVSAVCQGGPRR</sequence>
<dbReference type="InterPro" id="IPR025877">
    <property type="entry name" value="MobA-like_NTP_Trfase"/>
</dbReference>
<dbReference type="PANTHER" id="PTHR43015">
    <property type="entry name" value="D-RIBITOL-5-PHOSPHATE CYTIDYLYLTRANSFERASE"/>
    <property type="match status" value="1"/>
</dbReference>
<dbReference type="PANTHER" id="PTHR43015:SF1">
    <property type="entry name" value="D-RIBITOL-5-PHOSPHATE CYTIDYLYLTRANSFERASE"/>
    <property type="match status" value="1"/>
</dbReference>
<gene>
    <name evidence="2" type="ORF">S01H1_49399</name>
</gene>
<dbReference type="GO" id="GO:0005829">
    <property type="term" value="C:cytosol"/>
    <property type="evidence" value="ECO:0007669"/>
    <property type="project" value="TreeGrafter"/>
</dbReference>
<proteinExistence type="predicted"/>
<dbReference type="Gene3D" id="3.90.550.10">
    <property type="entry name" value="Spore Coat Polysaccharide Biosynthesis Protein SpsA, Chain A"/>
    <property type="match status" value="1"/>
</dbReference>
<dbReference type="GO" id="GO:0070567">
    <property type="term" value="F:cytidylyltransferase activity"/>
    <property type="evidence" value="ECO:0007669"/>
    <property type="project" value="TreeGrafter"/>
</dbReference>
<evidence type="ECO:0000259" key="1">
    <source>
        <dbReference type="Pfam" id="PF12804"/>
    </source>
</evidence>
<accession>X0XAH3</accession>
<name>X0XAH3_9ZZZZ</name>
<dbReference type="InterPro" id="IPR029044">
    <property type="entry name" value="Nucleotide-diphossugar_trans"/>
</dbReference>